<dbReference type="Proteomes" id="UP000434036">
    <property type="component" value="Unassembled WGS sequence"/>
</dbReference>
<feature type="domain" description="Peptidoglycan binding-like" evidence="1">
    <location>
        <begin position="16"/>
        <end position="73"/>
    </location>
</feature>
<evidence type="ECO:0000313" key="2">
    <source>
        <dbReference type="EMBL" id="MXQ73457.1"/>
    </source>
</evidence>
<sequence>MYTRYVIRPGDSGIGVNKMQGYLNIMQENGFINTKLLLDGQYGSKTSEAVKEFQRYAGLAVDGVIGSQTWDSLVDKLRDMGVVTNIPVVSPTFFLGAGNSGLDVFKMQEYLNELSAVNPCLRPVPVDGNFGNRTIATVSQFQYLYGLTIDGRIGKATWDAIVNERNKIKA</sequence>
<dbReference type="RefSeq" id="WP_160624904.1">
    <property type="nucleotide sequence ID" value="NZ_WUUQ01000002.1"/>
</dbReference>
<evidence type="ECO:0000259" key="1">
    <source>
        <dbReference type="Pfam" id="PF01471"/>
    </source>
</evidence>
<comment type="caution">
    <text evidence="2">The sequence shown here is derived from an EMBL/GenBank/DDBJ whole genome shotgun (WGS) entry which is preliminary data.</text>
</comment>
<feature type="domain" description="Peptidoglycan binding-like" evidence="1">
    <location>
        <begin position="101"/>
        <end position="161"/>
    </location>
</feature>
<dbReference type="AlphaFoldDB" id="A0A6N8UD11"/>
<proteinExistence type="predicted"/>
<keyword evidence="3" id="KW-1185">Reference proteome</keyword>
<gene>
    <name evidence="2" type="ORF">GSF08_05870</name>
</gene>
<reference evidence="2 3" key="1">
    <citation type="submission" date="2019-12" db="EMBL/GenBank/DDBJ databases">
        <authorList>
            <person name="Yang R."/>
        </authorList>
    </citation>
    <scope>NUCLEOTIDE SEQUENCE [LARGE SCALE GENOMIC DNA]</scope>
    <source>
        <strain evidence="2 3">DONG20-135</strain>
    </source>
</reference>
<dbReference type="InterPro" id="IPR036366">
    <property type="entry name" value="PGBDSf"/>
</dbReference>
<dbReference type="InterPro" id="IPR036365">
    <property type="entry name" value="PGBD-like_sf"/>
</dbReference>
<dbReference type="Pfam" id="PF01471">
    <property type="entry name" value="PG_binding_1"/>
    <property type="match status" value="2"/>
</dbReference>
<reference evidence="2 3" key="2">
    <citation type="submission" date="2020-01" db="EMBL/GenBank/DDBJ databases">
        <title>Clostridiaceae sp. nov. isolated from the gut of human by culturomics.</title>
        <authorList>
            <person name="Chang Y."/>
        </authorList>
    </citation>
    <scope>NUCLEOTIDE SEQUENCE [LARGE SCALE GENOMIC DNA]</scope>
    <source>
        <strain evidence="2 3">DONG20-135</strain>
    </source>
</reference>
<dbReference type="EMBL" id="WUUQ01000002">
    <property type="protein sequence ID" value="MXQ73457.1"/>
    <property type="molecule type" value="Genomic_DNA"/>
</dbReference>
<dbReference type="Gene3D" id="1.10.101.10">
    <property type="entry name" value="PGBD-like superfamily/PGBD"/>
    <property type="match status" value="2"/>
</dbReference>
<dbReference type="InterPro" id="IPR002477">
    <property type="entry name" value="Peptidoglycan-bd-like"/>
</dbReference>
<evidence type="ECO:0000313" key="3">
    <source>
        <dbReference type="Proteomes" id="UP000434036"/>
    </source>
</evidence>
<protein>
    <submittedName>
        <fullName evidence="2">Peptidoglycan-binding protein</fullName>
    </submittedName>
</protein>
<accession>A0A6N8UD11</accession>
<name>A0A6N8UD11_9FIRM</name>
<dbReference type="SUPFAM" id="SSF47090">
    <property type="entry name" value="PGBD-like"/>
    <property type="match status" value="2"/>
</dbReference>
<organism evidence="2 3">
    <name type="scientific">Copranaerobaculum intestinale</name>
    <dbReference type="NCBI Taxonomy" id="2692629"/>
    <lineage>
        <taxon>Bacteria</taxon>
        <taxon>Bacillati</taxon>
        <taxon>Bacillota</taxon>
        <taxon>Erysipelotrichia</taxon>
        <taxon>Erysipelotrichales</taxon>
        <taxon>Erysipelotrichaceae</taxon>
        <taxon>Copranaerobaculum</taxon>
    </lineage>
</organism>